<keyword evidence="4" id="KW-1185">Reference proteome</keyword>
<dbReference type="Gene3D" id="3.10.310.10">
    <property type="entry name" value="Diaminopimelate Epimerase, Chain A, domain 1"/>
    <property type="match status" value="2"/>
</dbReference>
<dbReference type="SUPFAM" id="SSF54506">
    <property type="entry name" value="Diaminopimelate epimerase-like"/>
    <property type="match status" value="1"/>
</dbReference>
<evidence type="ECO:0000256" key="2">
    <source>
        <dbReference type="ARBA" id="ARBA00023235"/>
    </source>
</evidence>
<gene>
    <name evidence="3" type="ORF">SNR37_000311</name>
</gene>
<name>A0ABU7G7I6_9ALTE</name>
<accession>A0ABU7G7I6</accession>
<dbReference type="EMBL" id="JAYDYW010000011">
    <property type="protein sequence ID" value="MEE1674989.1"/>
    <property type="molecule type" value="Genomic_DNA"/>
</dbReference>
<reference evidence="3 4" key="2">
    <citation type="submission" date="2023-12" db="EMBL/GenBank/DDBJ databases">
        <authorList>
            <consortium name="Cladostephus spongiosus"/>
            <person name="Lorente B."/>
            <person name="Cabral C."/>
            <person name="Frias J."/>
            <person name="Faria J."/>
            <person name="Toubarro D."/>
        </authorList>
    </citation>
    <scope>NUCLEOTIDE SEQUENCE [LARGE SCALE GENOMIC DNA]</scope>
    <source>
        <strain evidence="3 4">ZMCS4</strain>
    </source>
</reference>
<evidence type="ECO:0000313" key="3">
    <source>
        <dbReference type="EMBL" id="MEE1674989.1"/>
    </source>
</evidence>
<dbReference type="InterPro" id="IPR003719">
    <property type="entry name" value="Phenazine_PhzF-like"/>
</dbReference>
<protein>
    <submittedName>
        <fullName evidence="3">PhzF family phenazine biosynthesis protein</fullName>
    </submittedName>
</protein>
<evidence type="ECO:0000256" key="1">
    <source>
        <dbReference type="ARBA" id="ARBA00008270"/>
    </source>
</evidence>
<dbReference type="Proteomes" id="UP001310248">
    <property type="component" value="Unassembled WGS sequence"/>
</dbReference>
<reference evidence="4" key="1">
    <citation type="submission" date="2023-07" db="EMBL/GenBank/DDBJ databases">
        <title>Draft genome sequence of Agarivorans aestuarii strain ZMCS4, a CAZymes producing bacteria isolated from the marine brown algae Clodostephus spongiosus.</title>
        <authorList>
            <person name="Lorente B."/>
            <person name="Cabral C."/>
            <person name="Frias J."/>
            <person name="Faria J."/>
            <person name="Toubarro D."/>
        </authorList>
    </citation>
    <scope>NUCLEOTIDE SEQUENCE [LARGE SCALE GENOMIC DNA]</scope>
    <source>
        <strain evidence="4">ZMCS4</strain>
    </source>
</reference>
<dbReference type="PANTHER" id="PTHR13774:SF17">
    <property type="entry name" value="PHENAZINE BIOSYNTHESIS-LIKE DOMAIN-CONTAINING PROTEIN"/>
    <property type="match status" value="1"/>
</dbReference>
<comment type="similarity">
    <text evidence="1">Belongs to the PhzF family.</text>
</comment>
<comment type="caution">
    <text evidence="3">The sequence shown here is derived from an EMBL/GenBank/DDBJ whole genome shotgun (WGS) entry which is preliminary data.</text>
</comment>
<evidence type="ECO:0000313" key="4">
    <source>
        <dbReference type="Proteomes" id="UP001310248"/>
    </source>
</evidence>
<proteinExistence type="inferred from homology"/>
<keyword evidence="2" id="KW-0413">Isomerase</keyword>
<sequence length="263" mass="29205">MNLKMHQVDSFTRDLFKGNPAAIIVLEAWLEDSVMQAIAIENNLSETAFLVASEPGQYFIRWFSPICEIDFCGHATLAAAHVLFGQQPAMQELHFTTLQVGELKARRGDGGLIAMDFPSCPPHMEFETPSALLDGVSVKPNEVWRNQQAYFLVYEQQSQIEALEVDLELLETLAPYDVVVTAPGEQFDFVSRYFWPANGGAEDPVTGSIHAGLTPFWAKHLGKDQLLAYQASQRGGILHCQQVGERVTIAGHAKTYFEGTVFL</sequence>
<dbReference type="Pfam" id="PF02567">
    <property type="entry name" value="PhzC-PhzF"/>
    <property type="match status" value="1"/>
</dbReference>
<dbReference type="NCBIfam" id="TIGR00654">
    <property type="entry name" value="PhzF_family"/>
    <property type="match status" value="1"/>
</dbReference>
<organism evidence="3 4">
    <name type="scientific">Agarivorans aestuarii</name>
    <dbReference type="NCBI Taxonomy" id="1563703"/>
    <lineage>
        <taxon>Bacteria</taxon>
        <taxon>Pseudomonadati</taxon>
        <taxon>Pseudomonadota</taxon>
        <taxon>Gammaproteobacteria</taxon>
        <taxon>Alteromonadales</taxon>
        <taxon>Alteromonadaceae</taxon>
        <taxon>Agarivorans</taxon>
    </lineage>
</organism>
<dbReference type="PANTHER" id="PTHR13774">
    <property type="entry name" value="PHENAZINE BIOSYNTHESIS PROTEIN"/>
    <property type="match status" value="1"/>
</dbReference>
<dbReference type="PIRSF" id="PIRSF016184">
    <property type="entry name" value="PhzC_PhzF"/>
    <property type="match status" value="1"/>
</dbReference>
<dbReference type="RefSeq" id="WP_329775994.1">
    <property type="nucleotide sequence ID" value="NZ_JAYDYW010000011.1"/>
</dbReference>